<protein>
    <submittedName>
        <fullName evidence="1">Uncharacterized protein</fullName>
    </submittedName>
</protein>
<keyword evidence="2" id="KW-1185">Reference proteome</keyword>
<dbReference type="Proteomes" id="UP001489719">
    <property type="component" value="Unassembled WGS sequence"/>
</dbReference>
<proteinExistence type="predicted"/>
<evidence type="ECO:0000313" key="1">
    <source>
        <dbReference type="EMBL" id="KAK9322307.1"/>
    </source>
</evidence>
<sequence length="210" mass="24018">MSVFIKVLPRVFAEFDRLRAVKEKYRTLRLHALKTDADNFGSRYEDEVEFLDQRWYDRLQNPKGATFIAFTTSTSAYEAASIYREDWIGTQTVIGPLLPAEAGKFIDVGESVITGGAKSDDLRVFILVSFFVHEDYRGRKIGVELLRAAEKYAREQLSEIDGHYTGIFGLVANPKNERALRLYKWMGFEKVGQAVDDDGRVDDYLQKTLV</sequence>
<gene>
    <name evidence="1" type="ORF">V1517DRAFT_323704</name>
</gene>
<evidence type="ECO:0000313" key="2">
    <source>
        <dbReference type="Proteomes" id="UP001489719"/>
    </source>
</evidence>
<accession>A0ACC3TMB1</accession>
<organism evidence="1 2">
    <name type="scientific">Lipomyces orientalis</name>
    <dbReference type="NCBI Taxonomy" id="1233043"/>
    <lineage>
        <taxon>Eukaryota</taxon>
        <taxon>Fungi</taxon>
        <taxon>Dikarya</taxon>
        <taxon>Ascomycota</taxon>
        <taxon>Saccharomycotina</taxon>
        <taxon>Lipomycetes</taxon>
        <taxon>Lipomycetales</taxon>
        <taxon>Lipomycetaceae</taxon>
        <taxon>Lipomyces</taxon>
    </lineage>
</organism>
<dbReference type="EMBL" id="MU970079">
    <property type="protein sequence ID" value="KAK9322307.1"/>
    <property type="molecule type" value="Genomic_DNA"/>
</dbReference>
<reference evidence="2" key="1">
    <citation type="journal article" date="2024" name="Front. Bioeng. Biotechnol.">
        <title>Genome-scale model development and genomic sequencing of the oleaginous clade Lipomyces.</title>
        <authorList>
            <person name="Czajka J.J."/>
            <person name="Han Y."/>
            <person name="Kim J."/>
            <person name="Mondo S.J."/>
            <person name="Hofstad B.A."/>
            <person name="Robles A."/>
            <person name="Haridas S."/>
            <person name="Riley R."/>
            <person name="LaButti K."/>
            <person name="Pangilinan J."/>
            <person name="Andreopoulos W."/>
            <person name="Lipzen A."/>
            <person name="Yan J."/>
            <person name="Wang M."/>
            <person name="Ng V."/>
            <person name="Grigoriev I.V."/>
            <person name="Spatafora J.W."/>
            <person name="Magnuson J.K."/>
            <person name="Baker S.E."/>
            <person name="Pomraning K.R."/>
        </authorList>
    </citation>
    <scope>NUCLEOTIDE SEQUENCE [LARGE SCALE GENOMIC DNA]</scope>
    <source>
        <strain evidence="2">CBS 10300</strain>
    </source>
</reference>
<name>A0ACC3TMB1_9ASCO</name>
<comment type="caution">
    <text evidence="1">The sequence shown here is derived from an EMBL/GenBank/DDBJ whole genome shotgun (WGS) entry which is preliminary data.</text>
</comment>